<dbReference type="GO" id="GO:0030145">
    <property type="term" value="F:manganese ion binding"/>
    <property type="evidence" value="ECO:0007669"/>
    <property type="project" value="InterPro"/>
</dbReference>
<dbReference type="Pfam" id="PF05195">
    <property type="entry name" value="AMP_N"/>
    <property type="match status" value="1"/>
</dbReference>
<dbReference type="EC" id="3.4.11.9" evidence="7"/>
<evidence type="ECO:0000259" key="6">
    <source>
        <dbReference type="SMART" id="SM01011"/>
    </source>
</evidence>
<dbReference type="InterPro" id="IPR029149">
    <property type="entry name" value="Creatin/AminoP/Spt16_N"/>
</dbReference>
<dbReference type="InterPro" id="IPR000994">
    <property type="entry name" value="Pept_M24"/>
</dbReference>
<dbReference type="GO" id="GO:0070006">
    <property type="term" value="F:metalloaminopeptidase activity"/>
    <property type="evidence" value="ECO:0007669"/>
    <property type="project" value="InterPro"/>
</dbReference>
<protein>
    <submittedName>
        <fullName evidence="7">Xaa-Pro aminopeptidase</fullName>
        <ecNumber evidence="7">3.4.11.9</ecNumber>
    </submittedName>
</protein>
<dbReference type="InterPro" id="IPR036005">
    <property type="entry name" value="Creatinase/aminopeptidase-like"/>
</dbReference>
<dbReference type="EMBL" id="FPHF01000058">
    <property type="protein sequence ID" value="SFV60823.1"/>
    <property type="molecule type" value="Genomic_DNA"/>
</dbReference>
<dbReference type="Gene3D" id="3.40.350.10">
    <property type="entry name" value="Creatinase/prolidase N-terminal domain"/>
    <property type="match status" value="2"/>
</dbReference>
<dbReference type="PANTHER" id="PTHR43226">
    <property type="entry name" value="XAA-PRO AMINOPEPTIDASE 3"/>
    <property type="match status" value="1"/>
</dbReference>
<sequence>MIKEKEYVKRRSALVKKLKKHSITILLSAKSKQRSNDTEYPYRQNSNFYYMCGFKEDNAALVIVKKLGQKEAKAIFNVDAVFTMDKFDTQIAELFKNKLSLYFDFTMKDERVDQLRELGSNLLCHYNISHKVGELRLCKSNAEIILIKKALSITKEAHHLAMCKAKNLNSEDELQAEIEYIFKKRGAYSDAYTSIVACGNNANTLHYIKNDEKLQNNKLILIDAGCEYDYYASDITRTIPVNGKFTQAQKELYSMVLSVEKEIISMVKAGVMRTDLHTKSEELLCEGLISLGILKGDVKKLIKKKKLKKYYPHGIGHWMGLDVHDTGPYKDTKGKEIPLLAGMVMTVEPGIYIPEEIFKEIEDIESL</sequence>
<dbReference type="Pfam" id="PF00557">
    <property type="entry name" value="Peptidase_M24"/>
    <property type="match status" value="1"/>
</dbReference>
<evidence type="ECO:0000313" key="7">
    <source>
        <dbReference type="EMBL" id="SFV60823.1"/>
    </source>
</evidence>
<gene>
    <name evidence="7" type="ORF">MNB_SM-4-229</name>
</gene>
<evidence type="ECO:0000256" key="5">
    <source>
        <dbReference type="ARBA" id="ARBA00023211"/>
    </source>
</evidence>
<dbReference type="SMART" id="SM01011">
    <property type="entry name" value="AMP_N"/>
    <property type="match status" value="1"/>
</dbReference>
<dbReference type="CDD" id="cd01087">
    <property type="entry name" value="Prolidase"/>
    <property type="match status" value="1"/>
</dbReference>
<comment type="cofactor">
    <cofactor evidence="1">
        <name>Mn(2+)</name>
        <dbReference type="ChEBI" id="CHEBI:29035"/>
    </cofactor>
</comment>
<evidence type="ECO:0000256" key="2">
    <source>
        <dbReference type="ARBA" id="ARBA00008766"/>
    </source>
</evidence>
<keyword evidence="7" id="KW-0645">Protease</keyword>
<evidence type="ECO:0000256" key="3">
    <source>
        <dbReference type="ARBA" id="ARBA00022723"/>
    </source>
</evidence>
<dbReference type="SUPFAM" id="SSF53092">
    <property type="entry name" value="Creatinase/prolidase N-terminal domain"/>
    <property type="match status" value="1"/>
</dbReference>
<dbReference type="PANTHER" id="PTHR43226:SF4">
    <property type="entry name" value="XAA-PRO AMINOPEPTIDASE 3"/>
    <property type="match status" value="1"/>
</dbReference>
<keyword evidence="7" id="KW-0031">Aminopeptidase</keyword>
<evidence type="ECO:0000256" key="4">
    <source>
        <dbReference type="ARBA" id="ARBA00022801"/>
    </source>
</evidence>
<accession>A0A1W1C520</accession>
<dbReference type="Gene3D" id="3.90.230.10">
    <property type="entry name" value="Creatinase/methionine aminopeptidase superfamily"/>
    <property type="match status" value="1"/>
</dbReference>
<organism evidence="7">
    <name type="scientific">hydrothermal vent metagenome</name>
    <dbReference type="NCBI Taxonomy" id="652676"/>
    <lineage>
        <taxon>unclassified sequences</taxon>
        <taxon>metagenomes</taxon>
        <taxon>ecological metagenomes</taxon>
    </lineage>
</organism>
<dbReference type="AlphaFoldDB" id="A0A1W1C520"/>
<dbReference type="SUPFAM" id="SSF55920">
    <property type="entry name" value="Creatinase/aminopeptidase"/>
    <property type="match status" value="1"/>
</dbReference>
<proteinExistence type="inferred from homology"/>
<dbReference type="GO" id="GO:0006508">
    <property type="term" value="P:proteolysis"/>
    <property type="evidence" value="ECO:0007669"/>
    <property type="project" value="TreeGrafter"/>
</dbReference>
<keyword evidence="3" id="KW-0479">Metal-binding</keyword>
<reference evidence="7" key="1">
    <citation type="submission" date="2016-10" db="EMBL/GenBank/DDBJ databases">
        <authorList>
            <person name="de Groot N.N."/>
        </authorList>
    </citation>
    <scope>NUCLEOTIDE SEQUENCE</scope>
</reference>
<dbReference type="InterPro" id="IPR007865">
    <property type="entry name" value="Aminopep_P_N"/>
</dbReference>
<evidence type="ECO:0000256" key="1">
    <source>
        <dbReference type="ARBA" id="ARBA00001936"/>
    </source>
</evidence>
<name>A0A1W1C520_9ZZZZ</name>
<keyword evidence="4 7" id="KW-0378">Hydrolase</keyword>
<feature type="domain" description="Aminopeptidase P N-terminal" evidence="6">
    <location>
        <begin position="2"/>
        <end position="112"/>
    </location>
</feature>
<comment type="similarity">
    <text evidence="2">Belongs to the peptidase M24B family.</text>
</comment>
<keyword evidence="5" id="KW-0464">Manganese</keyword>
<dbReference type="InterPro" id="IPR052433">
    <property type="entry name" value="X-Pro_dipept-like"/>
</dbReference>